<dbReference type="SUPFAM" id="SSF117281">
    <property type="entry name" value="Kelch motif"/>
    <property type="match status" value="2"/>
</dbReference>
<keyword evidence="2" id="KW-0677">Repeat</keyword>
<dbReference type="Gene3D" id="2.120.10.80">
    <property type="entry name" value="Kelch-type beta propeller"/>
    <property type="match status" value="2"/>
</dbReference>
<dbReference type="PANTHER" id="PTHR23244">
    <property type="entry name" value="KELCH REPEAT DOMAIN"/>
    <property type="match status" value="1"/>
</dbReference>
<keyword evidence="3" id="KW-1133">Transmembrane helix</keyword>
<comment type="caution">
    <text evidence="5">The sequence shown here is derived from an EMBL/GenBank/DDBJ whole genome shotgun (WGS) entry which is preliminary data.</text>
</comment>
<organism evidence="5 6">
    <name type="scientific">Funneliformis mosseae</name>
    <name type="common">Endomycorrhizal fungus</name>
    <name type="synonym">Glomus mosseae</name>
    <dbReference type="NCBI Taxonomy" id="27381"/>
    <lineage>
        <taxon>Eukaryota</taxon>
        <taxon>Fungi</taxon>
        <taxon>Fungi incertae sedis</taxon>
        <taxon>Mucoromycota</taxon>
        <taxon>Glomeromycotina</taxon>
        <taxon>Glomeromycetes</taxon>
        <taxon>Glomerales</taxon>
        <taxon>Glomeraceae</taxon>
        <taxon>Funneliformis</taxon>
    </lineage>
</organism>
<evidence type="ECO:0000313" key="6">
    <source>
        <dbReference type="Proteomes" id="UP000789375"/>
    </source>
</evidence>
<dbReference type="PANTHER" id="PTHR23244:SF471">
    <property type="entry name" value="GUANINE NUCLEOTIDE-BINDING PROTEIN SUBUNIT BETA 1-RELATED"/>
    <property type="match status" value="1"/>
</dbReference>
<evidence type="ECO:0000259" key="4">
    <source>
        <dbReference type="Pfam" id="PF24981"/>
    </source>
</evidence>
<evidence type="ECO:0000256" key="1">
    <source>
        <dbReference type="ARBA" id="ARBA00022441"/>
    </source>
</evidence>
<reference evidence="5" key="1">
    <citation type="submission" date="2021-06" db="EMBL/GenBank/DDBJ databases">
        <authorList>
            <person name="Kallberg Y."/>
            <person name="Tangrot J."/>
            <person name="Rosling A."/>
        </authorList>
    </citation>
    <scope>NUCLEOTIDE SEQUENCE</scope>
    <source>
        <strain evidence="5">87-6 pot B 2015</strain>
    </source>
</reference>
<dbReference type="InterPro" id="IPR015915">
    <property type="entry name" value="Kelch-typ_b-propeller"/>
</dbReference>
<dbReference type="AlphaFoldDB" id="A0A9N9HGG8"/>
<dbReference type="EMBL" id="CAJVPP010007460">
    <property type="protein sequence ID" value="CAG8688607.1"/>
    <property type="molecule type" value="Genomic_DNA"/>
</dbReference>
<evidence type="ECO:0000313" key="5">
    <source>
        <dbReference type="EMBL" id="CAG8688607.1"/>
    </source>
</evidence>
<keyword evidence="3" id="KW-0812">Transmembrane</keyword>
<dbReference type="Proteomes" id="UP000789375">
    <property type="component" value="Unassembled WGS sequence"/>
</dbReference>
<evidence type="ECO:0000256" key="2">
    <source>
        <dbReference type="ARBA" id="ARBA00022737"/>
    </source>
</evidence>
<name>A0A9N9HGG8_FUNMO</name>
<keyword evidence="6" id="KW-1185">Reference proteome</keyword>
<sequence length="383" mass="42180">MSNETTFRPKARYAHTSTSVGKKLFFFGGLIRLELNASMIMPTNDVFYLELSQPFNTMSPPWINLSDVSPLPVRLSWATSSYGGANNRMIFIFGGTMQAVEPAQDLGSNALLPDFKNLVYSFDTQSFQWSIPIISGDAPNRRRELSAVTNDRGKIHFFGGKADRFTGSSIDGDFNEMNVLDSLTLNWELGTLDGAPTPRDGHTATILNNGLIVFIGGREMAGSDNNLSLVNMRSIDVYDTKSAEWYFIQAAGPLVEGRILHSAVLMQDNRIIVYGGVNSENGTSSSPVLVVLDTRPQPYLWSIPKISATIFPPPLITHTAALVGDYMLVAFGIIIGASIGGALFLVALGFGIKLIYKWQRIRRNRVHRSSLPIPVSGNRYHIR</sequence>
<protein>
    <submittedName>
        <fullName evidence="5">16285_t:CDS:1</fullName>
    </submittedName>
</protein>
<dbReference type="Pfam" id="PF24981">
    <property type="entry name" value="Beta-prop_ATRN-LZTR1"/>
    <property type="match status" value="1"/>
</dbReference>
<feature type="transmembrane region" description="Helical" evidence="3">
    <location>
        <begin position="326"/>
        <end position="356"/>
    </location>
</feature>
<proteinExistence type="predicted"/>
<accession>A0A9N9HGG8</accession>
<dbReference type="InterPro" id="IPR056737">
    <property type="entry name" value="Beta-prop_ATRN-MKLN-like"/>
</dbReference>
<feature type="domain" description="Attractin/MKLN-like beta-propeller" evidence="4">
    <location>
        <begin position="117"/>
        <end position="332"/>
    </location>
</feature>
<evidence type="ECO:0000256" key="3">
    <source>
        <dbReference type="SAM" id="Phobius"/>
    </source>
</evidence>
<keyword evidence="1" id="KW-0880">Kelch repeat</keyword>
<gene>
    <name evidence="5" type="ORF">FMOSSE_LOCUS13226</name>
</gene>
<keyword evidence="3" id="KW-0472">Membrane</keyword>